<sequence>MRFKPLISLSLPPLSRSFACYSGRGVFFVRRCARMAVILSIPVALGVPGRSWNPFRALVRWFVPIHGTESLGVPRIQGLRVYLGVQLVFSRKRCGRGS</sequence>
<comment type="caution">
    <text evidence="1">The sequence shown here is derived from an EMBL/GenBank/DDBJ whole genome shotgun (WGS) entry which is preliminary data.</text>
</comment>
<accession>A0AA40AA97</accession>
<evidence type="ECO:0000313" key="1">
    <source>
        <dbReference type="EMBL" id="KAK0712105.1"/>
    </source>
</evidence>
<gene>
    <name evidence="1" type="ORF">B0H67DRAFT_587031</name>
</gene>
<dbReference type="EMBL" id="JAUKUA010000005">
    <property type="protein sequence ID" value="KAK0712105.1"/>
    <property type="molecule type" value="Genomic_DNA"/>
</dbReference>
<proteinExistence type="predicted"/>
<evidence type="ECO:0000313" key="2">
    <source>
        <dbReference type="Proteomes" id="UP001172102"/>
    </source>
</evidence>
<reference evidence="1" key="1">
    <citation type="submission" date="2023-06" db="EMBL/GenBank/DDBJ databases">
        <title>Genome-scale phylogeny and comparative genomics of the fungal order Sordariales.</title>
        <authorList>
            <consortium name="Lawrence Berkeley National Laboratory"/>
            <person name="Hensen N."/>
            <person name="Bonometti L."/>
            <person name="Westerberg I."/>
            <person name="Brannstrom I.O."/>
            <person name="Guillou S."/>
            <person name="Cros-Aarteil S."/>
            <person name="Calhoun S."/>
            <person name="Haridas S."/>
            <person name="Kuo A."/>
            <person name="Mondo S."/>
            <person name="Pangilinan J."/>
            <person name="Riley R."/>
            <person name="Labutti K."/>
            <person name="Andreopoulos B."/>
            <person name="Lipzen A."/>
            <person name="Chen C."/>
            <person name="Yanf M."/>
            <person name="Daum C."/>
            <person name="Ng V."/>
            <person name="Clum A."/>
            <person name="Steindorff A."/>
            <person name="Ohm R."/>
            <person name="Martin F."/>
            <person name="Silar P."/>
            <person name="Natvig D."/>
            <person name="Lalanne C."/>
            <person name="Gautier V."/>
            <person name="Ament-Velasquez S.L."/>
            <person name="Kruys A."/>
            <person name="Hutchinson M.I."/>
            <person name="Powell A.J."/>
            <person name="Barry K."/>
            <person name="Miller A.N."/>
            <person name="Grigoriev I.V."/>
            <person name="Debuchy R."/>
            <person name="Gladieux P."/>
            <person name="Thoren M.H."/>
            <person name="Johannesson H."/>
        </authorList>
    </citation>
    <scope>NUCLEOTIDE SEQUENCE</scope>
    <source>
        <strain evidence="1">SMH4607-1</strain>
    </source>
</reference>
<name>A0AA40AA97_9PEZI</name>
<protein>
    <submittedName>
        <fullName evidence="1">Uncharacterized protein</fullName>
    </submittedName>
</protein>
<dbReference type="AlphaFoldDB" id="A0AA40AA97"/>
<keyword evidence="2" id="KW-1185">Reference proteome</keyword>
<dbReference type="Proteomes" id="UP001172102">
    <property type="component" value="Unassembled WGS sequence"/>
</dbReference>
<organism evidence="1 2">
    <name type="scientific">Lasiosphaeris hirsuta</name>
    <dbReference type="NCBI Taxonomy" id="260670"/>
    <lineage>
        <taxon>Eukaryota</taxon>
        <taxon>Fungi</taxon>
        <taxon>Dikarya</taxon>
        <taxon>Ascomycota</taxon>
        <taxon>Pezizomycotina</taxon>
        <taxon>Sordariomycetes</taxon>
        <taxon>Sordariomycetidae</taxon>
        <taxon>Sordariales</taxon>
        <taxon>Lasiosphaeriaceae</taxon>
        <taxon>Lasiosphaeris</taxon>
    </lineage>
</organism>